<accession>A0A9K3Y8C7</accession>
<proteinExistence type="predicted"/>
<evidence type="ECO:0000256" key="1">
    <source>
        <dbReference type="SAM" id="MobiDB-lite"/>
    </source>
</evidence>
<reference evidence="2" key="1">
    <citation type="journal article" date="2002" name="Nature">
        <title>The genome sequence and structure of rice chromosome 1.</title>
        <authorList>
            <person name="Sasaki T."/>
            <person name="Matsumoto T."/>
            <person name="Yamamoto K."/>
            <person name="Sakata K."/>
            <person name="Baba T."/>
            <person name="Katayose Y."/>
            <person name="Wu J."/>
            <person name="Niimura Y."/>
            <person name="Cheng Z."/>
            <person name="Nagamura Y."/>
            <person name="Antonio B.A."/>
            <person name="Kanamori H."/>
            <person name="Hosokawa S."/>
            <person name="Masukawa M."/>
            <person name="Arikawa K."/>
            <person name="Chiden Y."/>
            <person name="Hayashi M."/>
            <person name="Okamoto M."/>
            <person name="Ando T."/>
            <person name="Aoki H."/>
            <person name="Arita K."/>
            <person name="Hamada M."/>
            <person name="Harada C."/>
            <person name="Hijishita S."/>
            <person name="Honda M."/>
            <person name="Ichikawa Y."/>
            <person name="Idonuma A."/>
            <person name="Iijima M."/>
            <person name="Ikeda M."/>
            <person name="Ikeno M."/>
            <person name="Itoh S."/>
            <person name="Itoh T."/>
            <person name="Itoh Y."/>
            <person name="Itoh Y."/>
            <person name="Iwabuchi A."/>
            <person name="Kamiya K."/>
            <person name="Karasawa W."/>
            <person name="Katagiri S."/>
            <person name="Kikuta A."/>
            <person name="Kobayashi N."/>
            <person name="Kono I."/>
            <person name="Machita K."/>
            <person name="Maehara T."/>
            <person name="Mizuno H."/>
            <person name="Mizubayashi T."/>
            <person name="Mukai Y."/>
            <person name="Nagasaki H."/>
            <person name="Nakashima M."/>
            <person name="Nakama Y."/>
            <person name="Nakamichi Y."/>
            <person name="Nakamura M."/>
            <person name="Namiki N."/>
            <person name="Negishi M."/>
            <person name="Ohta I."/>
            <person name="Ono N."/>
            <person name="Saji S."/>
            <person name="Sakai K."/>
            <person name="Shibata M."/>
            <person name="Shimokawa T."/>
            <person name="Shomura A."/>
            <person name="Song J."/>
            <person name="Takazaki Y."/>
            <person name="Terasawa K."/>
            <person name="Tsuji K."/>
            <person name="Waki K."/>
            <person name="Yamagata H."/>
            <person name="Yamane H."/>
            <person name="Yoshiki S."/>
            <person name="Yoshihara R."/>
            <person name="Yukawa K."/>
            <person name="Zhong H."/>
            <person name="Iwama H."/>
            <person name="Endo T."/>
            <person name="Ito H."/>
            <person name="Hahn J.H."/>
            <person name="Kim H.I."/>
            <person name="Eun M.Y."/>
            <person name="Yano M."/>
            <person name="Jiang J."/>
            <person name="Gojobori T."/>
        </authorList>
    </citation>
    <scope>NUCLEOTIDE SEQUENCE [LARGE SCALE GENOMIC DNA]</scope>
</reference>
<gene>
    <name evidence="2" type="primary">P0519D04.33</name>
</gene>
<evidence type="ECO:0000313" key="2">
    <source>
        <dbReference type="EMBL" id="BAD82549.1"/>
    </source>
</evidence>
<dbReference type="EMBL" id="AP003455">
    <property type="protein sequence ID" value="BAD82549.1"/>
    <property type="molecule type" value="Genomic_DNA"/>
</dbReference>
<name>A0A9K3Y8C7_ORYSJ</name>
<feature type="region of interest" description="Disordered" evidence="1">
    <location>
        <begin position="115"/>
        <end position="168"/>
    </location>
</feature>
<dbReference type="AlphaFoldDB" id="A0A9K3Y8C7"/>
<feature type="compositionally biased region" description="Polar residues" evidence="1">
    <location>
        <begin position="1"/>
        <end position="17"/>
    </location>
</feature>
<dbReference type="Proteomes" id="UP000817658">
    <property type="component" value="Chromosome 1"/>
</dbReference>
<organism evidence="2">
    <name type="scientific">Oryza sativa subsp. japonica</name>
    <name type="common">Rice</name>
    <dbReference type="NCBI Taxonomy" id="39947"/>
    <lineage>
        <taxon>Eukaryota</taxon>
        <taxon>Viridiplantae</taxon>
        <taxon>Streptophyta</taxon>
        <taxon>Embryophyta</taxon>
        <taxon>Tracheophyta</taxon>
        <taxon>Spermatophyta</taxon>
        <taxon>Magnoliopsida</taxon>
        <taxon>Liliopsida</taxon>
        <taxon>Poales</taxon>
        <taxon>Poaceae</taxon>
        <taxon>BOP clade</taxon>
        <taxon>Oryzoideae</taxon>
        <taxon>Oryzeae</taxon>
        <taxon>Oryzinae</taxon>
        <taxon>Oryza</taxon>
        <taxon>Oryza sativa</taxon>
    </lineage>
</organism>
<feature type="region of interest" description="Disordered" evidence="1">
    <location>
        <begin position="1"/>
        <end position="41"/>
    </location>
</feature>
<sequence>MSVKYSSSYCEPTTPASSRHHGHAVATTNQESPSSSPNSSGGCFQPQRFISVFFLDNNSKCIKVLTSHLDELSVDNATLRSAQCILAAKQRASSLDAPRCIGADADAAHARSSLTGRLAELPPSPRASTYSSKTSPPPSSSRGRASLPTSRLLSSGFLGCGRNQDGNG</sequence>
<protein>
    <submittedName>
        <fullName evidence="2">Uncharacterized protein</fullName>
    </submittedName>
</protein>